<dbReference type="SUPFAM" id="SSF158472">
    <property type="entry name" value="HAMP domain-like"/>
    <property type="match status" value="1"/>
</dbReference>
<evidence type="ECO:0000256" key="7">
    <source>
        <dbReference type="ARBA" id="ARBA00022692"/>
    </source>
</evidence>
<keyword evidence="5" id="KW-0597">Phosphoprotein</keyword>
<protein>
    <recommendedName>
        <fullName evidence="3">histidine kinase</fullName>
        <ecNumber evidence="3">2.7.13.3</ecNumber>
    </recommendedName>
</protein>
<evidence type="ECO:0000256" key="13">
    <source>
        <dbReference type="ARBA" id="ARBA00023136"/>
    </source>
</evidence>
<evidence type="ECO:0000259" key="15">
    <source>
        <dbReference type="PROSITE" id="PS50885"/>
    </source>
</evidence>
<evidence type="ECO:0000256" key="14">
    <source>
        <dbReference type="SAM" id="Phobius"/>
    </source>
</evidence>
<dbReference type="Gene3D" id="1.10.287.130">
    <property type="match status" value="1"/>
</dbReference>
<dbReference type="AlphaFoldDB" id="A0A0F9B1K2"/>
<keyword evidence="9" id="KW-0418">Kinase</keyword>
<comment type="caution">
    <text evidence="16">The sequence shown here is derived from an EMBL/GenBank/DDBJ whole genome shotgun (WGS) entry which is preliminary data.</text>
</comment>
<dbReference type="GO" id="GO:0005886">
    <property type="term" value="C:plasma membrane"/>
    <property type="evidence" value="ECO:0007669"/>
    <property type="project" value="UniProtKB-SubCell"/>
</dbReference>
<dbReference type="CDD" id="cd06225">
    <property type="entry name" value="HAMP"/>
    <property type="match status" value="1"/>
</dbReference>
<evidence type="ECO:0000313" key="16">
    <source>
        <dbReference type="EMBL" id="KKK84544.1"/>
    </source>
</evidence>
<evidence type="ECO:0000256" key="9">
    <source>
        <dbReference type="ARBA" id="ARBA00022777"/>
    </source>
</evidence>
<dbReference type="CDD" id="cd00082">
    <property type="entry name" value="HisKA"/>
    <property type="match status" value="1"/>
</dbReference>
<keyword evidence="7 14" id="KW-0812">Transmembrane</keyword>
<sequence length="336" mass="36701">MRIRPFSLRARLGLGAGLIGLVAVAASALTIYGMAQTSARIDDALAAERRIERYSVLSTQITSFIVVTVEALQSGVPAEMRAARLDRLTEDIGRTFGQIRRDLEWAVDQARTLGLDAQSRRATQSLGIARMEALFNGTADRVRAIEGPAARETVQGHVDAFSTGFDPLLNAVITDEIRARNQIITGIAGLRDRLTVMALAIAAAALGLFAAFYLALLRPQLRRLDQLRAASRRIGAGDFDIALPAGRQDEIGALFSETARMAQALAARRAEVDAEWDRLTDTVAARTQELRQANTRLAQADEDRRRFFADISHELRTPLTVILMEAELGRHGKGTD</sequence>
<comment type="catalytic activity">
    <reaction evidence="1">
        <text>ATP + protein L-histidine = ADP + protein N-phospho-L-histidine.</text>
        <dbReference type="EC" id="2.7.13.3"/>
    </reaction>
</comment>
<dbReference type="InterPro" id="IPR050398">
    <property type="entry name" value="HssS/ArlS-like"/>
</dbReference>
<keyword evidence="12" id="KW-0902">Two-component regulatory system</keyword>
<evidence type="ECO:0000256" key="10">
    <source>
        <dbReference type="ARBA" id="ARBA00022840"/>
    </source>
</evidence>
<dbReference type="EC" id="2.7.13.3" evidence="3"/>
<feature type="non-terminal residue" evidence="16">
    <location>
        <position position="336"/>
    </location>
</feature>
<dbReference type="Pfam" id="PF00672">
    <property type="entry name" value="HAMP"/>
    <property type="match status" value="1"/>
</dbReference>
<evidence type="ECO:0000256" key="11">
    <source>
        <dbReference type="ARBA" id="ARBA00022989"/>
    </source>
</evidence>
<keyword evidence="13 14" id="KW-0472">Membrane</keyword>
<dbReference type="GO" id="GO:0005524">
    <property type="term" value="F:ATP binding"/>
    <property type="evidence" value="ECO:0007669"/>
    <property type="project" value="UniProtKB-KW"/>
</dbReference>
<feature type="transmembrane region" description="Helical" evidence="14">
    <location>
        <begin position="194"/>
        <end position="216"/>
    </location>
</feature>
<evidence type="ECO:0000256" key="12">
    <source>
        <dbReference type="ARBA" id="ARBA00023012"/>
    </source>
</evidence>
<organism evidence="16">
    <name type="scientific">marine sediment metagenome</name>
    <dbReference type="NCBI Taxonomy" id="412755"/>
    <lineage>
        <taxon>unclassified sequences</taxon>
        <taxon>metagenomes</taxon>
        <taxon>ecological metagenomes</taxon>
    </lineage>
</organism>
<accession>A0A0F9B1K2</accession>
<dbReference type="InterPro" id="IPR003661">
    <property type="entry name" value="HisK_dim/P_dom"/>
</dbReference>
<gene>
    <name evidence="16" type="ORF">LCGC14_2782290</name>
</gene>
<name>A0A0F9B1K2_9ZZZZ</name>
<dbReference type="InterPro" id="IPR003660">
    <property type="entry name" value="HAMP_dom"/>
</dbReference>
<dbReference type="InterPro" id="IPR036097">
    <property type="entry name" value="HisK_dim/P_sf"/>
</dbReference>
<keyword evidence="10" id="KW-0067">ATP-binding</keyword>
<evidence type="ECO:0000256" key="3">
    <source>
        <dbReference type="ARBA" id="ARBA00012438"/>
    </source>
</evidence>
<reference evidence="16" key="1">
    <citation type="journal article" date="2015" name="Nature">
        <title>Complex archaea that bridge the gap between prokaryotes and eukaryotes.</title>
        <authorList>
            <person name="Spang A."/>
            <person name="Saw J.H."/>
            <person name="Jorgensen S.L."/>
            <person name="Zaremba-Niedzwiedzka K."/>
            <person name="Martijn J."/>
            <person name="Lind A.E."/>
            <person name="van Eijk R."/>
            <person name="Schleper C."/>
            <person name="Guy L."/>
            <person name="Ettema T.J."/>
        </authorList>
    </citation>
    <scope>NUCLEOTIDE SEQUENCE</scope>
</reference>
<dbReference type="PANTHER" id="PTHR45528">
    <property type="entry name" value="SENSOR HISTIDINE KINASE CPXA"/>
    <property type="match status" value="1"/>
</dbReference>
<proteinExistence type="predicted"/>
<comment type="subcellular location">
    <subcellularLocation>
        <location evidence="2">Cell membrane</location>
        <topology evidence="2">Multi-pass membrane protein</topology>
    </subcellularLocation>
</comment>
<dbReference type="Pfam" id="PF00512">
    <property type="entry name" value="HisKA"/>
    <property type="match status" value="1"/>
</dbReference>
<dbReference type="GO" id="GO:0000155">
    <property type="term" value="F:phosphorelay sensor kinase activity"/>
    <property type="evidence" value="ECO:0007669"/>
    <property type="project" value="InterPro"/>
</dbReference>
<evidence type="ECO:0000256" key="1">
    <source>
        <dbReference type="ARBA" id="ARBA00000085"/>
    </source>
</evidence>
<dbReference type="PROSITE" id="PS50885">
    <property type="entry name" value="HAMP"/>
    <property type="match status" value="1"/>
</dbReference>
<dbReference type="Gene3D" id="6.10.340.10">
    <property type="match status" value="1"/>
</dbReference>
<dbReference type="EMBL" id="LAZR01051729">
    <property type="protein sequence ID" value="KKK84544.1"/>
    <property type="molecule type" value="Genomic_DNA"/>
</dbReference>
<keyword evidence="6" id="KW-0808">Transferase</keyword>
<evidence type="ECO:0000256" key="8">
    <source>
        <dbReference type="ARBA" id="ARBA00022741"/>
    </source>
</evidence>
<keyword evidence="8" id="KW-0547">Nucleotide-binding</keyword>
<keyword evidence="11 14" id="KW-1133">Transmembrane helix</keyword>
<dbReference type="SMART" id="SM00304">
    <property type="entry name" value="HAMP"/>
    <property type="match status" value="1"/>
</dbReference>
<evidence type="ECO:0000256" key="6">
    <source>
        <dbReference type="ARBA" id="ARBA00022679"/>
    </source>
</evidence>
<dbReference type="PANTHER" id="PTHR45528:SF1">
    <property type="entry name" value="SENSOR HISTIDINE KINASE CPXA"/>
    <property type="match status" value="1"/>
</dbReference>
<evidence type="ECO:0000256" key="4">
    <source>
        <dbReference type="ARBA" id="ARBA00022475"/>
    </source>
</evidence>
<evidence type="ECO:0000256" key="5">
    <source>
        <dbReference type="ARBA" id="ARBA00022553"/>
    </source>
</evidence>
<keyword evidence="4" id="KW-1003">Cell membrane</keyword>
<evidence type="ECO:0000256" key="2">
    <source>
        <dbReference type="ARBA" id="ARBA00004651"/>
    </source>
</evidence>
<feature type="domain" description="HAMP" evidence="15">
    <location>
        <begin position="218"/>
        <end position="270"/>
    </location>
</feature>
<dbReference type="SUPFAM" id="SSF47384">
    <property type="entry name" value="Homodimeric domain of signal transducing histidine kinase"/>
    <property type="match status" value="1"/>
</dbReference>